<dbReference type="SMART" id="SM00903">
    <property type="entry name" value="Flavin_Reduct"/>
    <property type="match status" value="1"/>
</dbReference>
<dbReference type="OrthoDB" id="9792858at2"/>
<dbReference type="GO" id="GO:0010181">
    <property type="term" value="F:FMN binding"/>
    <property type="evidence" value="ECO:0007669"/>
    <property type="project" value="InterPro"/>
</dbReference>
<organism evidence="3 4">
    <name type="scientific">Aeromicrobium piscarium</name>
    <dbReference type="NCBI Taxonomy" id="2590901"/>
    <lineage>
        <taxon>Bacteria</taxon>
        <taxon>Bacillati</taxon>
        <taxon>Actinomycetota</taxon>
        <taxon>Actinomycetes</taxon>
        <taxon>Propionibacteriales</taxon>
        <taxon>Nocardioidaceae</taxon>
        <taxon>Aeromicrobium</taxon>
    </lineage>
</organism>
<dbReference type="SUPFAM" id="SSF50475">
    <property type="entry name" value="FMN-binding split barrel"/>
    <property type="match status" value="1"/>
</dbReference>
<protein>
    <submittedName>
        <fullName evidence="3">Flavin reductase</fullName>
    </submittedName>
</protein>
<dbReference type="PANTHER" id="PTHR30466">
    <property type="entry name" value="FLAVIN REDUCTASE"/>
    <property type="match status" value="1"/>
</dbReference>
<dbReference type="InterPro" id="IPR002563">
    <property type="entry name" value="Flavin_Rdtase-like_dom"/>
</dbReference>
<dbReference type="PANTHER" id="PTHR30466:SF1">
    <property type="entry name" value="FMN REDUCTASE (NADH) RUTF"/>
    <property type="match status" value="1"/>
</dbReference>
<dbReference type="InterPro" id="IPR012349">
    <property type="entry name" value="Split_barrel_FMN-bd"/>
</dbReference>
<dbReference type="Proteomes" id="UP000316988">
    <property type="component" value="Unassembled WGS sequence"/>
</dbReference>
<dbReference type="EMBL" id="VLNT01000026">
    <property type="protein sequence ID" value="TSD54395.1"/>
    <property type="molecule type" value="Genomic_DNA"/>
</dbReference>
<name>A0A554RJS2_9ACTN</name>
<accession>A0A554RJS2</accession>
<dbReference type="Pfam" id="PF01613">
    <property type="entry name" value="Flavin_Reduct"/>
    <property type="match status" value="1"/>
</dbReference>
<evidence type="ECO:0000313" key="4">
    <source>
        <dbReference type="Proteomes" id="UP000316988"/>
    </source>
</evidence>
<evidence type="ECO:0000313" key="3">
    <source>
        <dbReference type="EMBL" id="TSD54395.1"/>
    </source>
</evidence>
<proteinExistence type="predicted"/>
<comment type="caution">
    <text evidence="3">The sequence shown here is derived from an EMBL/GenBank/DDBJ whole genome shotgun (WGS) entry which is preliminary data.</text>
</comment>
<keyword evidence="1" id="KW-0560">Oxidoreductase</keyword>
<dbReference type="Gene3D" id="2.30.110.10">
    <property type="entry name" value="Electron Transport, Fmn-binding Protein, Chain A"/>
    <property type="match status" value="1"/>
</dbReference>
<evidence type="ECO:0000256" key="1">
    <source>
        <dbReference type="ARBA" id="ARBA00023002"/>
    </source>
</evidence>
<evidence type="ECO:0000259" key="2">
    <source>
        <dbReference type="SMART" id="SM00903"/>
    </source>
</evidence>
<keyword evidence="4" id="KW-1185">Reference proteome</keyword>
<sequence>MGVVSTPVDPTAFRGALSRFASGVTVISTVVDGVDHAMTASAFTSVSLDPPLVLVCVDQRNRFHEAVTQARVWGVSILAEEGRDDSAWFAHRGRELDTQFEEVKHHRGSTGVVLLDASLAWLECETAETTVTGDHTILFGRVVDARVNEGPDDPLLYYRSHYGTIVRSSESEKSVYGGPQ</sequence>
<gene>
    <name evidence="3" type="ORF">FNM00_17590</name>
</gene>
<reference evidence="3 4" key="1">
    <citation type="submission" date="2019-07" db="EMBL/GenBank/DDBJ databases">
        <authorList>
            <person name="Zhao L.H."/>
        </authorList>
    </citation>
    <scope>NUCLEOTIDE SEQUENCE [LARGE SCALE GENOMIC DNA]</scope>
    <source>
        <strain evidence="3 4">Co35</strain>
    </source>
</reference>
<dbReference type="InterPro" id="IPR050268">
    <property type="entry name" value="NADH-dep_flavin_reductase"/>
</dbReference>
<feature type="domain" description="Flavin reductase like" evidence="2">
    <location>
        <begin position="17"/>
        <end position="164"/>
    </location>
</feature>
<dbReference type="GO" id="GO:0042602">
    <property type="term" value="F:riboflavin reductase (NADPH) activity"/>
    <property type="evidence" value="ECO:0007669"/>
    <property type="project" value="TreeGrafter"/>
</dbReference>
<dbReference type="AlphaFoldDB" id="A0A554RJS2"/>